<gene>
    <name evidence="12" type="ORF">BE17_48805</name>
</gene>
<accession>A0A150R2F9</accession>
<organism evidence="12 13">
    <name type="scientific">Sorangium cellulosum</name>
    <name type="common">Polyangium cellulosum</name>
    <dbReference type="NCBI Taxonomy" id="56"/>
    <lineage>
        <taxon>Bacteria</taxon>
        <taxon>Pseudomonadati</taxon>
        <taxon>Myxococcota</taxon>
        <taxon>Polyangia</taxon>
        <taxon>Polyangiales</taxon>
        <taxon>Polyangiaceae</taxon>
        <taxon>Sorangium</taxon>
    </lineage>
</organism>
<dbReference type="InterPro" id="IPR005084">
    <property type="entry name" value="CBM6"/>
</dbReference>
<evidence type="ECO:0000256" key="3">
    <source>
        <dbReference type="ARBA" id="ARBA00022729"/>
    </source>
</evidence>
<evidence type="ECO:0000256" key="5">
    <source>
        <dbReference type="ARBA" id="ARBA00023277"/>
    </source>
</evidence>
<dbReference type="Gene3D" id="2.115.10.20">
    <property type="entry name" value="Glycosyl hydrolase domain, family 43"/>
    <property type="match status" value="1"/>
</dbReference>
<proteinExistence type="inferred from homology"/>
<evidence type="ECO:0000256" key="10">
    <source>
        <dbReference type="SAM" id="MobiDB-lite"/>
    </source>
</evidence>
<dbReference type="InterPro" id="IPR006710">
    <property type="entry name" value="Glyco_hydro_43"/>
</dbReference>
<dbReference type="CDD" id="cd09003">
    <property type="entry name" value="GH43_XynD-like"/>
    <property type="match status" value="1"/>
</dbReference>
<evidence type="ECO:0000256" key="4">
    <source>
        <dbReference type="ARBA" id="ARBA00022801"/>
    </source>
</evidence>
<dbReference type="SMART" id="SM00606">
    <property type="entry name" value="CBD_IV"/>
    <property type="match status" value="1"/>
</dbReference>
<comment type="caution">
    <text evidence="12">The sequence shown here is derived from an EMBL/GenBank/DDBJ whole genome shotgun (WGS) entry which is preliminary data.</text>
</comment>
<dbReference type="Proteomes" id="UP000075635">
    <property type="component" value="Unassembled WGS sequence"/>
</dbReference>
<keyword evidence="5" id="KW-0119">Carbohydrate metabolism</keyword>
<keyword evidence="6 9" id="KW-0326">Glycosidase</keyword>
<comment type="similarity">
    <text evidence="1 9">Belongs to the glycosyl hydrolase 43 family.</text>
</comment>
<dbReference type="PANTHER" id="PTHR43772:SF2">
    <property type="entry name" value="PUTATIVE (AFU_ORTHOLOGUE AFUA_2G04480)-RELATED"/>
    <property type="match status" value="1"/>
</dbReference>
<dbReference type="Pfam" id="PF03422">
    <property type="entry name" value="CBM_6"/>
    <property type="match status" value="1"/>
</dbReference>
<dbReference type="SUPFAM" id="SSF49785">
    <property type="entry name" value="Galactose-binding domain-like"/>
    <property type="match status" value="1"/>
</dbReference>
<dbReference type="CDD" id="cd04084">
    <property type="entry name" value="CBM6_xylanase-like"/>
    <property type="match status" value="1"/>
</dbReference>
<evidence type="ECO:0000256" key="9">
    <source>
        <dbReference type="RuleBase" id="RU361187"/>
    </source>
</evidence>
<feature type="region of interest" description="Disordered" evidence="10">
    <location>
        <begin position="445"/>
        <end position="515"/>
    </location>
</feature>
<dbReference type="EMBL" id="JEMB01003277">
    <property type="protein sequence ID" value="KYF74415.1"/>
    <property type="molecule type" value="Genomic_DNA"/>
</dbReference>
<keyword evidence="3" id="KW-0732">Signal</keyword>
<dbReference type="InterPro" id="IPR023296">
    <property type="entry name" value="Glyco_hydro_beta-prop_sf"/>
</dbReference>
<keyword evidence="2" id="KW-0858">Xylan degradation</keyword>
<dbReference type="InterPro" id="IPR052176">
    <property type="entry name" value="Glycosyl_Hydrlase_43_Enz"/>
</dbReference>
<dbReference type="Pfam" id="PF04616">
    <property type="entry name" value="Glyco_hydro_43"/>
    <property type="match status" value="1"/>
</dbReference>
<sequence>MVELFASPSALADYPIASHRYLADPASLVYDGRVYLYCSNDDDNVKADGSDDGYEMASIVAVSSSDLKNWTDHGEVLRVPRDASWASDSWAPAVVERDGAIYMYFGNNGSGIGVASSDSPTGPFTDPKGSALVSSSTPGASGPNMWLFDPGVFVDDDGQAYLYFGGNGEQNARIIKLNDDMVSVSGPAIALTVPYFFEASWMHKRNGVYYLSYSTNPANGQRIDYLTSTSPTSGFTYGGTAGPQPPKNNNNNHAAIFEFGGSWYHAYHNRSVATDAGEPTVYRRNIALESLTYRDDGSIVPVTYTTDGLAQIGHLDPYARVEAETFNAQRGIETEPCEEGGMNLAAINDGDWVRLRGVDFGGGGESFRARVASAAQGGSIELHLDAPDGVLVGTCAVEATGGWQAWSDTSCGVDGAAGVHDLYLVFTGGESSLFNVNSWQFSPIEGEGAGGGGTGGSTSGGGAGSGAGAGSGGGPMSGTGGAPSDPTPPDQASGGTSGGQPGDEAGCGCRSASRAPSGNALVLTALIAASLGLRRRGQRGRDPGVTHLSSG</sequence>
<evidence type="ECO:0000313" key="13">
    <source>
        <dbReference type="Proteomes" id="UP000075635"/>
    </source>
</evidence>
<dbReference type="AlphaFoldDB" id="A0A150R2F9"/>
<feature type="active site" description="Proton acceptor" evidence="7">
    <location>
        <position position="43"/>
    </location>
</feature>
<dbReference type="PROSITE" id="PS51175">
    <property type="entry name" value="CBM6"/>
    <property type="match status" value="1"/>
</dbReference>
<reference evidence="12 13" key="1">
    <citation type="submission" date="2014-02" db="EMBL/GenBank/DDBJ databases">
        <title>The small core and large imbalanced accessory genome model reveals a collaborative survival strategy of Sorangium cellulosum strains in nature.</title>
        <authorList>
            <person name="Han K."/>
            <person name="Peng R."/>
            <person name="Blom J."/>
            <person name="Li Y.-Z."/>
        </authorList>
    </citation>
    <scope>NUCLEOTIDE SEQUENCE [LARGE SCALE GENOMIC DNA]</scope>
    <source>
        <strain evidence="12 13">So0011-07</strain>
    </source>
</reference>
<name>A0A150R2F9_SORCE</name>
<evidence type="ECO:0000256" key="2">
    <source>
        <dbReference type="ARBA" id="ARBA00022651"/>
    </source>
</evidence>
<keyword evidence="4 9" id="KW-0378">Hydrolase</keyword>
<evidence type="ECO:0000256" key="6">
    <source>
        <dbReference type="ARBA" id="ARBA00023295"/>
    </source>
</evidence>
<evidence type="ECO:0000256" key="1">
    <source>
        <dbReference type="ARBA" id="ARBA00009865"/>
    </source>
</evidence>
<feature type="domain" description="CBM6" evidence="11">
    <location>
        <begin position="319"/>
        <end position="442"/>
    </location>
</feature>
<evidence type="ECO:0000256" key="8">
    <source>
        <dbReference type="PIRSR" id="PIRSR606710-2"/>
    </source>
</evidence>
<protein>
    <submittedName>
        <fullName evidence="12">Sugar-binding protein</fullName>
    </submittedName>
</protein>
<feature type="active site" description="Proton donor" evidence="7">
    <location>
        <position position="198"/>
    </location>
</feature>
<dbReference type="GO" id="GO:0045493">
    <property type="term" value="P:xylan catabolic process"/>
    <property type="evidence" value="ECO:0007669"/>
    <property type="project" value="UniProtKB-KW"/>
</dbReference>
<feature type="site" description="Important for catalytic activity, responsible for pKa modulation of the active site Glu and correct orientation of both the proton donor and substrate" evidence="8">
    <location>
        <position position="149"/>
    </location>
</feature>
<dbReference type="GO" id="GO:0030246">
    <property type="term" value="F:carbohydrate binding"/>
    <property type="evidence" value="ECO:0007669"/>
    <property type="project" value="InterPro"/>
</dbReference>
<feature type="region of interest" description="Disordered" evidence="10">
    <location>
        <begin position="532"/>
        <end position="551"/>
    </location>
</feature>
<keyword evidence="2" id="KW-0624">Polysaccharide degradation</keyword>
<dbReference type="SUPFAM" id="SSF75005">
    <property type="entry name" value="Arabinanase/levansucrase/invertase"/>
    <property type="match status" value="1"/>
</dbReference>
<dbReference type="InterPro" id="IPR008979">
    <property type="entry name" value="Galactose-bd-like_sf"/>
</dbReference>
<feature type="compositionally biased region" description="Gly residues" evidence="10">
    <location>
        <begin position="447"/>
        <end position="481"/>
    </location>
</feature>
<dbReference type="GO" id="GO:0004553">
    <property type="term" value="F:hydrolase activity, hydrolyzing O-glycosyl compounds"/>
    <property type="evidence" value="ECO:0007669"/>
    <property type="project" value="InterPro"/>
</dbReference>
<evidence type="ECO:0000313" key="12">
    <source>
        <dbReference type="EMBL" id="KYF74415.1"/>
    </source>
</evidence>
<dbReference type="PANTHER" id="PTHR43772">
    <property type="entry name" value="ENDO-1,4-BETA-XYLANASE"/>
    <property type="match status" value="1"/>
</dbReference>
<evidence type="ECO:0000256" key="7">
    <source>
        <dbReference type="PIRSR" id="PIRSR606710-1"/>
    </source>
</evidence>
<dbReference type="Gene3D" id="2.60.120.260">
    <property type="entry name" value="Galactose-binding domain-like"/>
    <property type="match status" value="1"/>
</dbReference>
<evidence type="ECO:0000259" key="11">
    <source>
        <dbReference type="PROSITE" id="PS51175"/>
    </source>
</evidence>
<dbReference type="InterPro" id="IPR006584">
    <property type="entry name" value="Cellulose-bd_IV"/>
</dbReference>